<evidence type="ECO:0000256" key="6">
    <source>
        <dbReference type="ARBA" id="ARBA00022989"/>
    </source>
</evidence>
<gene>
    <name evidence="9" type="ORF">DSCOOX_24540</name>
</gene>
<feature type="transmembrane region" description="Helical" evidence="8">
    <location>
        <begin position="166"/>
        <end position="187"/>
    </location>
</feature>
<feature type="transmembrane region" description="Helical" evidence="8">
    <location>
        <begin position="141"/>
        <end position="160"/>
    </location>
</feature>
<dbReference type="PANTHER" id="PTHR30472:SF70">
    <property type="entry name" value="MOLYBDATE IMPORT SYSTEM PERMEASE PROTEIN MOLB"/>
    <property type="match status" value="1"/>
</dbReference>
<evidence type="ECO:0000256" key="2">
    <source>
        <dbReference type="ARBA" id="ARBA00007935"/>
    </source>
</evidence>
<dbReference type="Gene3D" id="1.10.3470.10">
    <property type="entry name" value="ABC transporter involved in vitamin B12 uptake, BtuC"/>
    <property type="match status" value="1"/>
</dbReference>
<dbReference type="InterPro" id="IPR000522">
    <property type="entry name" value="ABC_transptr_permease_BtuC"/>
</dbReference>
<dbReference type="PANTHER" id="PTHR30472">
    <property type="entry name" value="FERRIC ENTEROBACTIN TRANSPORT SYSTEM PERMEASE PROTEIN"/>
    <property type="match status" value="1"/>
</dbReference>
<name>A0A5K8AB57_9BACT</name>
<keyword evidence="3" id="KW-0813">Transport</keyword>
<evidence type="ECO:0000256" key="4">
    <source>
        <dbReference type="ARBA" id="ARBA00022475"/>
    </source>
</evidence>
<dbReference type="InterPro" id="IPR037294">
    <property type="entry name" value="ABC_BtuC-like"/>
</dbReference>
<evidence type="ECO:0000256" key="3">
    <source>
        <dbReference type="ARBA" id="ARBA00022448"/>
    </source>
</evidence>
<organism evidence="9 10">
    <name type="scientific">Desulfosarcina ovata subsp. ovata</name>
    <dbReference type="NCBI Taxonomy" id="2752305"/>
    <lineage>
        <taxon>Bacteria</taxon>
        <taxon>Pseudomonadati</taxon>
        <taxon>Thermodesulfobacteriota</taxon>
        <taxon>Desulfobacteria</taxon>
        <taxon>Desulfobacterales</taxon>
        <taxon>Desulfosarcinaceae</taxon>
        <taxon>Desulfosarcina</taxon>
    </lineage>
</organism>
<evidence type="ECO:0000256" key="8">
    <source>
        <dbReference type="SAM" id="Phobius"/>
    </source>
</evidence>
<dbReference type="EMBL" id="AP021879">
    <property type="protein sequence ID" value="BBO89274.1"/>
    <property type="molecule type" value="Genomic_DNA"/>
</dbReference>
<protein>
    <submittedName>
        <fullName evidence="9">Iron ABC transporter permease</fullName>
    </submittedName>
</protein>
<comment type="similarity">
    <text evidence="2">Belongs to the binding-protein-dependent transport system permease family. FecCD subfamily.</text>
</comment>
<evidence type="ECO:0000313" key="9">
    <source>
        <dbReference type="EMBL" id="BBO89274.1"/>
    </source>
</evidence>
<evidence type="ECO:0000256" key="1">
    <source>
        <dbReference type="ARBA" id="ARBA00004651"/>
    </source>
</evidence>
<evidence type="ECO:0000256" key="7">
    <source>
        <dbReference type="ARBA" id="ARBA00023136"/>
    </source>
</evidence>
<keyword evidence="10" id="KW-1185">Reference proteome</keyword>
<dbReference type="AlphaFoldDB" id="A0A5K8AB57"/>
<feature type="transmembrane region" description="Helical" evidence="8">
    <location>
        <begin position="111"/>
        <end position="129"/>
    </location>
</feature>
<feature type="transmembrane region" description="Helical" evidence="8">
    <location>
        <begin position="327"/>
        <end position="343"/>
    </location>
</feature>
<accession>A0A5K8AB57</accession>
<feature type="transmembrane region" description="Helical" evidence="8">
    <location>
        <begin position="245"/>
        <end position="264"/>
    </location>
</feature>
<proteinExistence type="inferred from homology"/>
<dbReference type="SUPFAM" id="SSF81345">
    <property type="entry name" value="ABC transporter involved in vitamin B12 uptake, BtuC"/>
    <property type="match status" value="1"/>
</dbReference>
<evidence type="ECO:0000313" key="10">
    <source>
        <dbReference type="Proteomes" id="UP000422108"/>
    </source>
</evidence>
<feature type="transmembrane region" description="Helical" evidence="8">
    <location>
        <begin position="194"/>
        <end position="214"/>
    </location>
</feature>
<reference evidence="9 10" key="1">
    <citation type="submission" date="2019-11" db="EMBL/GenBank/DDBJ databases">
        <title>Comparative genomics of hydrocarbon-degrading Desulfosarcina strains.</title>
        <authorList>
            <person name="Watanabe M."/>
            <person name="Kojima H."/>
            <person name="Fukui M."/>
        </authorList>
    </citation>
    <scope>NUCLEOTIDE SEQUENCE [LARGE SCALE GENOMIC DNA]</scope>
    <source>
        <strain evidence="10">oXyS1</strain>
    </source>
</reference>
<keyword evidence="6 8" id="KW-1133">Transmembrane helix</keyword>
<dbReference type="GO" id="GO:0033214">
    <property type="term" value="P:siderophore-iron import into cell"/>
    <property type="evidence" value="ECO:0007669"/>
    <property type="project" value="TreeGrafter"/>
</dbReference>
<sequence>MTLRLKSTGSTGPCSARVFTNWAGHWAIETGMQPETNTSVTAIPTAPGSTGLQTGLSVSLILLLLLSLWIGWVPIAPDELGPIVRAWIGNDTGQTIASKALVLGLVRIPRSLATVLVGMGLSAAGAVYQGLFRNPLVSPDILGVSAGATFGAALGLLMAGSSWLTIQALAFGCGLVAVGSALLIARIVAVRPMLVLVLAGLVVMSVFNAAITLLKYLSDPYNELPAIVFWIMGSMSRVQWGDLKLAAPVIGGSLVLIHVMRYKLNVLSLGDLQASSLGLNPRRDRLIFIFLSSITVSVSVAVCGQVLWVGLVMPHIARTLVGPNHEQMLPVAVLSGGIFLLLADTAARCLTMAELPISVVTAFTGAPLFAYLLYRNRGSGWS</sequence>
<keyword evidence="7 8" id="KW-0472">Membrane</keyword>
<comment type="subcellular location">
    <subcellularLocation>
        <location evidence="1">Cell membrane</location>
        <topology evidence="1">Multi-pass membrane protein</topology>
    </subcellularLocation>
</comment>
<feature type="transmembrane region" description="Helical" evidence="8">
    <location>
        <begin position="355"/>
        <end position="374"/>
    </location>
</feature>
<evidence type="ECO:0000256" key="5">
    <source>
        <dbReference type="ARBA" id="ARBA00022692"/>
    </source>
</evidence>
<dbReference type="GO" id="GO:0005886">
    <property type="term" value="C:plasma membrane"/>
    <property type="evidence" value="ECO:0007669"/>
    <property type="project" value="UniProtKB-SubCell"/>
</dbReference>
<feature type="transmembrane region" description="Helical" evidence="8">
    <location>
        <begin position="285"/>
        <end position="307"/>
    </location>
</feature>
<keyword evidence="5 8" id="KW-0812">Transmembrane</keyword>
<feature type="transmembrane region" description="Helical" evidence="8">
    <location>
        <begin position="56"/>
        <end position="75"/>
    </location>
</feature>
<dbReference type="Proteomes" id="UP000422108">
    <property type="component" value="Chromosome"/>
</dbReference>
<dbReference type="GO" id="GO:0022857">
    <property type="term" value="F:transmembrane transporter activity"/>
    <property type="evidence" value="ECO:0007669"/>
    <property type="project" value="InterPro"/>
</dbReference>
<dbReference type="Pfam" id="PF01032">
    <property type="entry name" value="FecCD"/>
    <property type="match status" value="1"/>
</dbReference>
<keyword evidence="4" id="KW-1003">Cell membrane</keyword>
<dbReference type="CDD" id="cd06550">
    <property type="entry name" value="TM_ABC_iron-siderophores_like"/>
    <property type="match status" value="1"/>
</dbReference>